<dbReference type="InterPro" id="IPR050267">
    <property type="entry name" value="Anti-sigma-factor_SerPK"/>
</dbReference>
<evidence type="ECO:0000256" key="3">
    <source>
        <dbReference type="ARBA" id="ARBA00022741"/>
    </source>
</evidence>
<dbReference type="GO" id="GO:0016989">
    <property type="term" value="F:sigma factor antagonist activity"/>
    <property type="evidence" value="ECO:0007669"/>
    <property type="project" value="InterPro"/>
</dbReference>
<dbReference type="GO" id="GO:0004674">
    <property type="term" value="F:protein serine/threonine kinase activity"/>
    <property type="evidence" value="ECO:0007669"/>
    <property type="project" value="UniProtKB-KW"/>
</dbReference>
<sequence>MEIKNQIKMSMYSSSENVSIARLSAATFSAQAELTLSDIEEIKVAISEAVSNAIIHGYGEEKGIVEFCMTLYEDKIEYIIEDFGKGIADVEMAREPSYSSDPERMGLGFVFMESFMDDLSVSSELGKGTRVKMIRKIQCFSAQ</sequence>
<reference evidence="8" key="1">
    <citation type="submission" date="2023-03" db="EMBL/GenBank/DDBJ databases">
        <title>Selenobaculum gbiensis gen. nov. sp. nov., a new bacterium isolated from the gut microbiota of IBD patient.</title>
        <authorList>
            <person name="Yeo S."/>
            <person name="Park H."/>
            <person name="Huh C.S."/>
        </authorList>
    </citation>
    <scope>NUCLEOTIDE SEQUENCE</scope>
    <source>
        <strain evidence="8">ICN-92133</strain>
    </source>
</reference>
<evidence type="ECO:0000256" key="5">
    <source>
        <dbReference type="ARBA" id="ARBA00022840"/>
    </source>
</evidence>
<dbReference type="NCBIfam" id="TIGR01925">
    <property type="entry name" value="spIIAB"/>
    <property type="match status" value="1"/>
</dbReference>
<dbReference type="EMBL" id="CP120678">
    <property type="protein sequence ID" value="WIW69652.1"/>
    <property type="molecule type" value="Genomic_DNA"/>
</dbReference>
<dbReference type="InterPro" id="IPR003594">
    <property type="entry name" value="HATPase_dom"/>
</dbReference>
<dbReference type="Proteomes" id="UP001243623">
    <property type="component" value="Chromosome"/>
</dbReference>
<gene>
    <name evidence="8" type="primary">spoIIAB</name>
    <name evidence="8" type="ORF">P3F81_06900</name>
</gene>
<feature type="domain" description="Histidine kinase/HSP90-like ATPase" evidence="7">
    <location>
        <begin position="15"/>
        <end position="134"/>
    </location>
</feature>
<dbReference type="GO" id="GO:0005524">
    <property type="term" value="F:ATP binding"/>
    <property type="evidence" value="ECO:0007669"/>
    <property type="project" value="UniProtKB-KW"/>
</dbReference>
<dbReference type="SUPFAM" id="SSF55874">
    <property type="entry name" value="ATPase domain of HSP90 chaperone/DNA topoisomerase II/histidine kinase"/>
    <property type="match status" value="1"/>
</dbReference>
<keyword evidence="9" id="KW-1185">Reference proteome</keyword>
<dbReference type="Pfam" id="PF13581">
    <property type="entry name" value="HATPase_c_2"/>
    <property type="match status" value="1"/>
</dbReference>
<keyword evidence="6" id="KW-0749">Sporulation</keyword>
<dbReference type="RefSeq" id="WP_147669001.1">
    <property type="nucleotide sequence ID" value="NZ_CP120678.1"/>
</dbReference>
<name>A0A9Y2AGX4_9FIRM</name>
<organism evidence="8 9">
    <name type="scientific">Selenobaculum gibii</name>
    <dbReference type="NCBI Taxonomy" id="3054208"/>
    <lineage>
        <taxon>Bacteria</taxon>
        <taxon>Bacillati</taxon>
        <taxon>Bacillota</taxon>
        <taxon>Negativicutes</taxon>
        <taxon>Selenomonadales</taxon>
        <taxon>Selenomonadaceae</taxon>
        <taxon>Selenobaculum</taxon>
    </lineage>
</organism>
<dbReference type="AlphaFoldDB" id="A0A9Y2AGX4"/>
<dbReference type="InterPro" id="IPR010194">
    <property type="entry name" value="Anti-sigma_F"/>
</dbReference>
<evidence type="ECO:0000256" key="4">
    <source>
        <dbReference type="ARBA" id="ARBA00022777"/>
    </source>
</evidence>
<dbReference type="PANTHER" id="PTHR35526">
    <property type="entry name" value="ANTI-SIGMA-F FACTOR RSBW-RELATED"/>
    <property type="match status" value="1"/>
</dbReference>
<keyword evidence="1" id="KW-0723">Serine/threonine-protein kinase</keyword>
<dbReference type="GO" id="GO:0030435">
    <property type="term" value="P:sporulation resulting in formation of a cellular spore"/>
    <property type="evidence" value="ECO:0007669"/>
    <property type="project" value="UniProtKB-KW"/>
</dbReference>
<dbReference type="PANTHER" id="PTHR35526:SF3">
    <property type="entry name" value="ANTI-SIGMA-F FACTOR RSBW"/>
    <property type="match status" value="1"/>
</dbReference>
<dbReference type="HAMAP" id="MF_00637">
    <property type="entry name" value="Anti_sigma_F"/>
    <property type="match status" value="1"/>
</dbReference>
<evidence type="ECO:0000313" key="9">
    <source>
        <dbReference type="Proteomes" id="UP001243623"/>
    </source>
</evidence>
<protein>
    <submittedName>
        <fullName evidence="8">Anti-sigma F factor</fullName>
        <ecNumber evidence="8">2.7.11.1</ecNumber>
    </submittedName>
</protein>
<dbReference type="Gene3D" id="3.30.565.10">
    <property type="entry name" value="Histidine kinase-like ATPase, C-terminal domain"/>
    <property type="match status" value="1"/>
</dbReference>
<keyword evidence="5" id="KW-0067">ATP-binding</keyword>
<evidence type="ECO:0000259" key="7">
    <source>
        <dbReference type="Pfam" id="PF13581"/>
    </source>
</evidence>
<dbReference type="KEGG" id="sgbi:P3F81_06900"/>
<dbReference type="GO" id="GO:0042174">
    <property type="term" value="P:negative regulation of sporulation resulting in formation of a cellular spore"/>
    <property type="evidence" value="ECO:0007669"/>
    <property type="project" value="InterPro"/>
</dbReference>
<keyword evidence="2 8" id="KW-0808">Transferase</keyword>
<dbReference type="InterPro" id="IPR036890">
    <property type="entry name" value="HATPase_C_sf"/>
</dbReference>
<dbReference type="EC" id="2.7.11.1" evidence="8"/>
<evidence type="ECO:0000256" key="1">
    <source>
        <dbReference type="ARBA" id="ARBA00022527"/>
    </source>
</evidence>
<keyword evidence="4" id="KW-0418">Kinase</keyword>
<evidence type="ECO:0000256" key="2">
    <source>
        <dbReference type="ARBA" id="ARBA00022679"/>
    </source>
</evidence>
<accession>A0A9Y2AGX4</accession>
<evidence type="ECO:0000313" key="8">
    <source>
        <dbReference type="EMBL" id="WIW69652.1"/>
    </source>
</evidence>
<evidence type="ECO:0000256" key="6">
    <source>
        <dbReference type="ARBA" id="ARBA00022969"/>
    </source>
</evidence>
<keyword evidence="3" id="KW-0547">Nucleotide-binding</keyword>
<proteinExistence type="inferred from homology"/>